<reference evidence="5" key="2">
    <citation type="submission" date="2021-02" db="UniProtKB">
        <authorList>
            <consortium name="EnsemblMetazoa"/>
        </authorList>
    </citation>
    <scope>IDENTIFICATION</scope>
    <source>
        <strain evidence="5">JHB</strain>
    </source>
</reference>
<keyword evidence="6" id="KW-1185">Reference proteome</keyword>
<organism>
    <name type="scientific">Culex quinquefasciatus</name>
    <name type="common">Southern house mosquito</name>
    <name type="synonym">Culex pungens</name>
    <dbReference type="NCBI Taxonomy" id="7176"/>
    <lineage>
        <taxon>Eukaryota</taxon>
        <taxon>Metazoa</taxon>
        <taxon>Ecdysozoa</taxon>
        <taxon>Arthropoda</taxon>
        <taxon>Hexapoda</taxon>
        <taxon>Insecta</taxon>
        <taxon>Pterygota</taxon>
        <taxon>Neoptera</taxon>
        <taxon>Endopterygota</taxon>
        <taxon>Diptera</taxon>
        <taxon>Nematocera</taxon>
        <taxon>Culicoidea</taxon>
        <taxon>Culicidae</taxon>
        <taxon>Culicinae</taxon>
        <taxon>Culicini</taxon>
        <taxon>Culex</taxon>
        <taxon>Culex</taxon>
    </lineage>
</organism>
<feature type="repeat" description="ANK" evidence="3">
    <location>
        <begin position="204"/>
        <end position="236"/>
    </location>
</feature>
<dbReference type="Proteomes" id="UP000002320">
    <property type="component" value="Unassembled WGS sequence"/>
</dbReference>
<proteinExistence type="predicted"/>
<dbReference type="EnsemblMetazoa" id="CPIJ008490-RA">
    <property type="protein sequence ID" value="CPIJ008490-PA"/>
    <property type="gene ID" value="CPIJ008490"/>
</dbReference>
<dbReference type="SUPFAM" id="SSF48403">
    <property type="entry name" value="Ankyrin repeat"/>
    <property type="match status" value="2"/>
</dbReference>
<dbReference type="VEuPathDB" id="VectorBase:CPIJ008490"/>
<gene>
    <name evidence="5" type="primary">6040795</name>
    <name evidence="4" type="ORF">CpipJ_CPIJ008490</name>
</gene>
<evidence type="ECO:0000313" key="4">
    <source>
        <dbReference type="EMBL" id="EDS31483.1"/>
    </source>
</evidence>
<keyword evidence="1" id="KW-0677">Repeat</keyword>
<dbReference type="Pfam" id="PF00023">
    <property type="entry name" value="Ank"/>
    <property type="match status" value="2"/>
</dbReference>
<keyword evidence="2 3" id="KW-0040">ANK repeat</keyword>
<feature type="repeat" description="ANK" evidence="3">
    <location>
        <begin position="645"/>
        <end position="677"/>
    </location>
</feature>
<dbReference type="PROSITE" id="PS50297">
    <property type="entry name" value="ANK_REP_REGION"/>
    <property type="match status" value="7"/>
</dbReference>
<dbReference type="PROSITE" id="PS50088">
    <property type="entry name" value="ANK_REPEAT"/>
    <property type="match status" value="7"/>
</dbReference>
<dbReference type="OrthoDB" id="8195621at2759"/>
<dbReference type="KEGG" id="cqu:CpipJ_CPIJ008490"/>
<feature type="repeat" description="ANK" evidence="3">
    <location>
        <begin position="505"/>
        <end position="541"/>
    </location>
</feature>
<feature type="repeat" description="ANK" evidence="3">
    <location>
        <begin position="576"/>
        <end position="609"/>
    </location>
</feature>
<feature type="repeat" description="ANK" evidence="3">
    <location>
        <begin position="610"/>
        <end position="632"/>
    </location>
</feature>
<protein>
    <submittedName>
        <fullName evidence="4 5">Ankyrin repeat domain-containing protein 44</fullName>
    </submittedName>
</protein>
<dbReference type="Pfam" id="PF13857">
    <property type="entry name" value="Ank_5"/>
    <property type="match status" value="1"/>
</dbReference>
<evidence type="ECO:0000313" key="6">
    <source>
        <dbReference type="Proteomes" id="UP000002320"/>
    </source>
</evidence>
<dbReference type="SMART" id="SM00248">
    <property type="entry name" value="ANK"/>
    <property type="match status" value="12"/>
</dbReference>
<dbReference type="InterPro" id="IPR002110">
    <property type="entry name" value="Ankyrin_rpt"/>
</dbReference>
<dbReference type="PANTHER" id="PTHR24198">
    <property type="entry name" value="ANKYRIN REPEAT AND PROTEIN KINASE DOMAIN-CONTAINING PROTEIN"/>
    <property type="match status" value="1"/>
</dbReference>
<feature type="repeat" description="ANK" evidence="3">
    <location>
        <begin position="407"/>
        <end position="439"/>
    </location>
</feature>
<evidence type="ECO:0000256" key="2">
    <source>
        <dbReference type="ARBA" id="ARBA00023043"/>
    </source>
</evidence>
<reference evidence="4" key="1">
    <citation type="submission" date="2007-03" db="EMBL/GenBank/DDBJ databases">
        <title>Annotation of Culex pipiens quinquefasciatus.</title>
        <authorList>
            <consortium name="The Broad Institute Genome Sequencing Platform"/>
            <person name="Atkinson P.W."/>
            <person name="Hemingway J."/>
            <person name="Christensen B.M."/>
            <person name="Higgs S."/>
            <person name="Kodira C."/>
            <person name="Hannick L."/>
            <person name="Megy K."/>
            <person name="O'Leary S."/>
            <person name="Pearson M."/>
            <person name="Haas B.J."/>
            <person name="Mauceli E."/>
            <person name="Wortman J.R."/>
            <person name="Lee N.H."/>
            <person name="Guigo R."/>
            <person name="Stanke M."/>
            <person name="Alvarado L."/>
            <person name="Amedeo P."/>
            <person name="Antoine C.H."/>
            <person name="Arensburger P."/>
            <person name="Bidwell S.L."/>
            <person name="Crawford M."/>
            <person name="Camaro F."/>
            <person name="Devon K."/>
            <person name="Engels R."/>
            <person name="Hammond M."/>
            <person name="Howarth C."/>
            <person name="Koehrsen M."/>
            <person name="Lawson D."/>
            <person name="Montgomery P."/>
            <person name="Nene V."/>
            <person name="Nusbaum C."/>
            <person name="Puiu D."/>
            <person name="Romero-Severson J."/>
            <person name="Severson D.W."/>
            <person name="Shumway M."/>
            <person name="Sisk P."/>
            <person name="Stolte C."/>
            <person name="Zeng Q."/>
            <person name="Eisenstadt E."/>
            <person name="Fraser-Liggett C."/>
            <person name="Strausberg R."/>
            <person name="Galagan J."/>
            <person name="Birren B."/>
            <person name="Collins F.H."/>
        </authorList>
    </citation>
    <scope>NUCLEOTIDE SEQUENCE [LARGE SCALE GENOMIC DNA]</scope>
    <source>
        <strain evidence="4">JHB</strain>
    </source>
</reference>
<evidence type="ECO:0000256" key="1">
    <source>
        <dbReference type="ARBA" id="ARBA00022737"/>
    </source>
</evidence>
<accession>B0WN52</accession>
<dbReference type="HOGENOM" id="CLU_389934_0_0_1"/>
<dbReference type="STRING" id="7176.B0WN52"/>
<feature type="repeat" description="ANK" evidence="3">
    <location>
        <begin position="310"/>
        <end position="342"/>
    </location>
</feature>
<evidence type="ECO:0000256" key="3">
    <source>
        <dbReference type="PROSITE-ProRule" id="PRU00023"/>
    </source>
</evidence>
<dbReference type="AlphaFoldDB" id="B0WN52"/>
<name>B0WN52_CULQU</name>
<evidence type="ECO:0000313" key="5">
    <source>
        <dbReference type="EnsemblMetazoa" id="CPIJ008490-PA"/>
    </source>
</evidence>
<dbReference type="EMBL" id="DS232007">
    <property type="protein sequence ID" value="EDS31483.1"/>
    <property type="molecule type" value="Genomic_DNA"/>
</dbReference>
<dbReference type="VEuPathDB" id="VectorBase:CQUJHB014088"/>
<dbReference type="PANTHER" id="PTHR24198:SF165">
    <property type="entry name" value="ANKYRIN REPEAT-CONTAINING PROTEIN-RELATED"/>
    <property type="match status" value="1"/>
</dbReference>
<sequence>MSLVGKLNVGYWIANEAMLKRIYAKLILVNRVRESVFAMTSINLANNCEPAVRCRDVFLRTCSNPAGRPAGNGERAQTGRTERSFTNRIFPRGAFKWPHGSAPTTRPSFRLTFLPRPGTWHKAKCFPHAQAEEEKTQKITIVSVRDCIDDVFVVPRQAGDCAWERTSDRRRRIDCPQGPDFVAFWMGQRHRTDSSRSLDEETRSGETALYIAAEQGNEANVRLLLQAGANVSKIDFTKLVGMWSGYTDLHYMVRKIVRSAPAIFLGLLDKIDTSLLKDDTLLLRAARLGCDKPMKILIDAGLNVNCKDQLGQTPLHIAVRNDHPEVVKYLIDGGADVDCQDVNGRTPLHFCRQAEIFRQLISADAKVNLKDNDGNSVLHFAAQNKCTELVEHFVNEYPNDINCKNKFDKTALHIAVEYNHEVIVELLVNSNADINAVDIKGKSPIFSALKFTNKVRDFLKKDLFKRYFQQPDRYRAELAAFNWFRVVTVESLLNMGASIHVLDEQRRSLLHVAAKSGDNLGNYQAVKVLINAGLDVNAEDEQKNIPLHYACLKTGKCDIVSYLIEFSSNVNPKNAKGQTPLHLAITDNNSADVTKLLIVKRANLILADDDGNTPLHLAILYRKTEIALLLIDLLDKPSLNGRNNDEETALHVAVLQNNIAVVRKLTEKGVKLSLRTEYNKTAWDIAVDENRHEIIAYFKNKLNNVSIG</sequence>
<dbReference type="OMA" id="MFFRINE"/>
<dbReference type="InParanoid" id="B0WN52"/>
<dbReference type="eggNOG" id="KOG4177">
    <property type="taxonomic scope" value="Eukaryota"/>
</dbReference>
<dbReference type="InterPro" id="IPR036770">
    <property type="entry name" value="Ankyrin_rpt-contain_sf"/>
</dbReference>
<dbReference type="Gene3D" id="1.25.40.20">
    <property type="entry name" value="Ankyrin repeat-containing domain"/>
    <property type="match status" value="5"/>
</dbReference>
<dbReference type="PRINTS" id="PR01415">
    <property type="entry name" value="ANKYRIN"/>
</dbReference>
<dbReference type="Pfam" id="PF12796">
    <property type="entry name" value="Ank_2"/>
    <property type="match status" value="3"/>
</dbReference>